<dbReference type="PROSITE" id="PS51257">
    <property type="entry name" value="PROKAR_LIPOPROTEIN"/>
    <property type="match status" value="1"/>
</dbReference>
<sequence>MRLTPRSLTLLALPAGLTALALLTACGGSSSTSASSGTSTTPTGTASIILTDAPSDQWSAVDVVVTKITLVNKADHTKEVVAFQGSTAKINLVDLDSVGELLATAQIPEGTYDAVRVSIDPSSVTLVKSDGTVIPSSQVKVVGGTNVWVPLSSDLVVTQGSSNALQLDFDLSHPLFLVQLPDGSWVMNLQIHHKPNANGMMGMAQMMFRARKGTVASVGTSSFVLHTDSGNDLTVNVDNGAKFIDVDAHAAGSFAGLAAGKNALVTLRMQADGSLWAVRVWYSTTALPQWTPEGHVYGVDRTNNWIAVSTDTGAPRRIYVDSDTAFTFRTALSLGTGPAALADIWGGFKVQVEVKDPLQAQLHAASVNVQRAVDGGRITAADTSSFTYTNPFFGLSRTYAYANGFDWWYLGLPGTTYADTGAFAAAVTGAGDVRVQGLSDLTWNTTTSAWDAANAIFLPVPLPIGAISTSYNGGQLGFTFTNSSAATQTLTVGLNTTTGLQPAVVEVHNQAGVITVTPLDASTWSAKLVAPTPAKVAVVPKPDGTFAAYAVAIFTGF</sequence>
<dbReference type="EMBL" id="BSDD01000006">
    <property type="protein sequence ID" value="GLH71239.1"/>
    <property type="molecule type" value="Genomic_DNA"/>
</dbReference>
<evidence type="ECO:0000313" key="4">
    <source>
        <dbReference type="Proteomes" id="UP001165089"/>
    </source>
</evidence>
<name>A0ABQ5Q9L0_9BACT</name>
<comment type="caution">
    <text evidence="3">The sequence shown here is derived from an EMBL/GenBank/DDBJ whole genome shotgun (WGS) entry which is preliminary data.</text>
</comment>
<proteinExistence type="predicted"/>
<evidence type="ECO:0000259" key="2">
    <source>
        <dbReference type="Pfam" id="PF14321"/>
    </source>
</evidence>
<feature type="domain" description="DUF4382" evidence="2">
    <location>
        <begin position="43"/>
        <end position="173"/>
    </location>
</feature>
<keyword evidence="1" id="KW-0732">Signal</keyword>
<dbReference type="InterPro" id="IPR025491">
    <property type="entry name" value="DUF4382"/>
</dbReference>
<reference evidence="3 4" key="1">
    <citation type="journal article" date="2023" name="Antonie Van Leeuwenhoek">
        <title>Mesoterricola silvestris gen. nov., sp. nov., Mesoterricola sediminis sp. nov., Geothrix oryzae sp. nov., Geothrix edaphica sp. nov., Geothrix rubra sp. nov., and Geothrix limicola sp. nov., six novel members of Acidobacteriota isolated from soils.</title>
        <authorList>
            <person name="Itoh H."/>
            <person name="Sugisawa Y."/>
            <person name="Mise K."/>
            <person name="Xu Z."/>
            <person name="Kuniyasu M."/>
            <person name="Ushijima N."/>
            <person name="Kawano K."/>
            <person name="Kobayashi E."/>
            <person name="Shiratori Y."/>
            <person name="Masuda Y."/>
            <person name="Senoo K."/>
        </authorList>
    </citation>
    <scope>NUCLEOTIDE SEQUENCE [LARGE SCALE GENOMIC DNA]</scope>
    <source>
        <strain evidence="3 4">Red803</strain>
    </source>
</reference>
<accession>A0ABQ5Q9L0</accession>
<dbReference type="Proteomes" id="UP001165089">
    <property type="component" value="Unassembled WGS sequence"/>
</dbReference>
<protein>
    <recommendedName>
        <fullName evidence="2">DUF4382 domain-containing protein</fullName>
    </recommendedName>
</protein>
<gene>
    <name evidence="3" type="ORF">GETHPA_27720</name>
</gene>
<dbReference type="RefSeq" id="WP_285727310.1">
    <property type="nucleotide sequence ID" value="NZ_BSDD01000006.1"/>
</dbReference>
<feature type="chain" id="PRO_5046378333" description="DUF4382 domain-containing protein" evidence="1">
    <location>
        <begin position="35"/>
        <end position="557"/>
    </location>
</feature>
<evidence type="ECO:0000256" key="1">
    <source>
        <dbReference type="SAM" id="SignalP"/>
    </source>
</evidence>
<keyword evidence="4" id="KW-1185">Reference proteome</keyword>
<feature type="signal peptide" evidence="1">
    <location>
        <begin position="1"/>
        <end position="34"/>
    </location>
</feature>
<organism evidence="3 4">
    <name type="scientific">Geothrix rubra</name>
    <dbReference type="NCBI Taxonomy" id="2927977"/>
    <lineage>
        <taxon>Bacteria</taxon>
        <taxon>Pseudomonadati</taxon>
        <taxon>Acidobacteriota</taxon>
        <taxon>Holophagae</taxon>
        <taxon>Holophagales</taxon>
        <taxon>Holophagaceae</taxon>
        <taxon>Geothrix</taxon>
    </lineage>
</organism>
<dbReference type="Pfam" id="PF14321">
    <property type="entry name" value="DUF4382"/>
    <property type="match status" value="1"/>
</dbReference>
<evidence type="ECO:0000313" key="3">
    <source>
        <dbReference type="EMBL" id="GLH71239.1"/>
    </source>
</evidence>